<sequence>MSRTPGLFALTRRRFATPRSAALVIVALTVLAAFVIAAAPRALVGVVRDEVAHQISGVPATSRDLSGSAIGLPAFGPPTDPVIAAEWDDGAAPVLGAVGQALADNRDAFEPALRSLAGPAEFAEYAEPFPVAPESLPADAPLSLVQVLTEPTAQQHLTIVEGAWPDDATDSSVVQIVLSADAAATMKWPVGERRGVPVNSSHLDQGWNEIFPVYELAGTVEAVDPAADRWLHLPTALTATVFDDGNRRPTATSVAWVTPTAWADLASTTALSEQPWVIAWYPIDGTAAVGQEPTEMLSAFRAATSTSVPLDSTGQLRMRFSSDVVTVLSTALARTNAAGAILAVAAVGPLAVSVALVVLAATLMIRRRRTDLALLSARGAPLARLRRLLFGEGLLLGLPAAVIGAVIGVAVTPHDAGPVPTAVAVLVGLAPALALAFSLRPAVLERGGRADLDAPVRSRAARILETVVVLLAVVAVVQLVVRGVGAATEGIDPLVVVAPLLATVALALIFVRLHPLPIAATYRAARGGRGVASLVGSARSLRDPAAGTTAVLAMIVAVAIAVFSSLVLATVDRGGTAAAQRAVGGDLQLTGPYFDDEMIAAMRDVDGVVEVAGVLRGDYVDVVGPDDRASAQAYVTDIAAFTAIQQGMVGAVPVGRVTAGADPAQIVESTALAAELGQGATTLAGTPVDVVATVDRVLGLPQASEFVLLDRTDYQALTGLGFFPRAVVVDLADGTDAAAAAAALGEVIGTTHSVRILDDALAEIQASPAVTALRFVLFAALGLAVVLSVIAVLLVAGVSKDARSRVITLLRILGLDRRRGRAVVAWEFAPLGLTALVGGVVLGAVLPLLVVTSIDLRPFTGGGRQPALAVDPVLTGTLIAVVVVALALAVVAGVISARTTSMATVLRTEED</sequence>
<feature type="transmembrane region" description="Helical" evidence="7">
    <location>
        <begin position="493"/>
        <end position="513"/>
    </location>
</feature>
<feature type="transmembrane region" description="Helical" evidence="7">
    <location>
        <begin position="388"/>
        <end position="411"/>
    </location>
</feature>
<dbReference type="RefSeq" id="WP_263797990.1">
    <property type="nucleotide sequence ID" value="NZ_AP027141.1"/>
</dbReference>
<comment type="subcellular location">
    <subcellularLocation>
        <location evidence="1">Cell membrane</location>
        <topology evidence="1">Multi-pass membrane protein</topology>
    </subcellularLocation>
</comment>
<name>A0ABM8E101_9MICO</name>
<feature type="transmembrane region" description="Helical" evidence="7">
    <location>
        <begin position="549"/>
        <end position="571"/>
    </location>
</feature>
<feature type="domain" description="ABC3 transporter permease C-terminal" evidence="8">
    <location>
        <begin position="780"/>
        <end position="898"/>
    </location>
</feature>
<protein>
    <recommendedName>
        <fullName evidence="8">ABC3 transporter permease C-terminal domain-containing protein</fullName>
    </recommendedName>
</protein>
<keyword evidence="2" id="KW-1003">Cell membrane</keyword>
<evidence type="ECO:0000256" key="1">
    <source>
        <dbReference type="ARBA" id="ARBA00004651"/>
    </source>
</evidence>
<feature type="transmembrane region" description="Helical" evidence="7">
    <location>
        <begin position="874"/>
        <end position="897"/>
    </location>
</feature>
<evidence type="ECO:0000256" key="4">
    <source>
        <dbReference type="ARBA" id="ARBA00022989"/>
    </source>
</evidence>
<evidence type="ECO:0000256" key="5">
    <source>
        <dbReference type="ARBA" id="ARBA00023136"/>
    </source>
</evidence>
<dbReference type="PANTHER" id="PTHR30572">
    <property type="entry name" value="MEMBRANE COMPONENT OF TRANSPORTER-RELATED"/>
    <property type="match status" value="1"/>
</dbReference>
<feature type="transmembrane region" description="Helical" evidence="7">
    <location>
        <begin position="460"/>
        <end position="481"/>
    </location>
</feature>
<feature type="domain" description="ABC3 transporter permease C-terminal" evidence="8">
    <location>
        <begin position="346"/>
        <end position="412"/>
    </location>
</feature>
<feature type="transmembrane region" description="Helical" evidence="7">
    <location>
        <begin position="337"/>
        <end position="365"/>
    </location>
</feature>
<evidence type="ECO:0000313" key="9">
    <source>
        <dbReference type="EMBL" id="BDV31421.1"/>
    </source>
</evidence>
<feature type="transmembrane region" description="Helical" evidence="7">
    <location>
        <begin position="417"/>
        <end position="439"/>
    </location>
</feature>
<evidence type="ECO:0000256" key="7">
    <source>
        <dbReference type="SAM" id="Phobius"/>
    </source>
</evidence>
<dbReference type="EMBL" id="AP027141">
    <property type="protein sequence ID" value="BDV31421.1"/>
    <property type="molecule type" value="Genomic_DNA"/>
</dbReference>
<proteinExistence type="inferred from homology"/>
<accession>A0ABM8E101</accession>
<dbReference type="PANTHER" id="PTHR30572:SF4">
    <property type="entry name" value="ABC TRANSPORTER PERMEASE YTRF"/>
    <property type="match status" value="1"/>
</dbReference>
<organism evidence="9 10">
    <name type="scientific">Microbacterium terricola</name>
    <dbReference type="NCBI Taxonomy" id="344163"/>
    <lineage>
        <taxon>Bacteria</taxon>
        <taxon>Bacillati</taxon>
        <taxon>Actinomycetota</taxon>
        <taxon>Actinomycetes</taxon>
        <taxon>Micrococcales</taxon>
        <taxon>Microbacteriaceae</taxon>
        <taxon>Microbacterium</taxon>
    </lineage>
</organism>
<evidence type="ECO:0000256" key="6">
    <source>
        <dbReference type="ARBA" id="ARBA00038076"/>
    </source>
</evidence>
<reference evidence="9 10" key="1">
    <citation type="submission" date="2022-12" db="EMBL/GenBank/DDBJ databases">
        <title>Microbacterium terricola strain KV-448 chromosome, complete genome.</title>
        <authorList>
            <person name="Oshima T."/>
            <person name="Moriya T."/>
            <person name="Bessho Y."/>
        </authorList>
    </citation>
    <scope>NUCLEOTIDE SEQUENCE [LARGE SCALE GENOMIC DNA]</scope>
    <source>
        <strain evidence="9 10">KV-448</strain>
    </source>
</reference>
<dbReference type="InterPro" id="IPR003838">
    <property type="entry name" value="ABC3_permease_C"/>
</dbReference>
<gene>
    <name evidence="9" type="ORF">Microterr_20810</name>
</gene>
<dbReference type="Pfam" id="PF02687">
    <property type="entry name" value="FtsX"/>
    <property type="match status" value="2"/>
</dbReference>
<evidence type="ECO:0000256" key="3">
    <source>
        <dbReference type="ARBA" id="ARBA00022692"/>
    </source>
</evidence>
<evidence type="ECO:0000313" key="10">
    <source>
        <dbReference type="Proteomes" id="UP001317779"/>
    </source>
</evidence>
<evidence type="ECO:0000256" key="2">
    <source>
        <dbReference type="ARBA" id="ARBA00022475"/>
    </source>
</evidence>
<evidence type="ECO:0000259" key="8">
    <source>
        <dbReference type="Pfam" id="PF02687"/>
    </source>
</evidence>
<keyword evidence="4 7" id="KW-1133">Transmembrane helix</keyword>
<dbReference type="InterPro" id="IPR050250">
    <property type="entry name" value="Macrolide_Exporter_MacB"/>
</dbReference>
<dbReference type="Proteomes" id="UP001317779">
    <property type="component" value="Chromosome"/>
</dbReference>
<comment type="similarity">
    <text evidence="6">Belongs to the ABC-4 integral membrane protein family.</text>
</comment>
<feature type="transmembrane region" description="Helical" evidence="7">
    <location>
        <begin position="828"/>
        <end position="854"/>
    </location>
</feature>
<feature type="transmembrane region" description="Helical" evidence="7">
    <location>
        <begin position="775"/>
        <end position="796"/>
    </location>
</feature>
<keyword evidence="3 7" id="KW-0812">Transmembrane</keyword>
<keyword evidence="5 7" id="KW-0472">Membrane</keyword>
<keyword evidence="10" id="KW-1185">Reference proteome</keyword>